<proteinExistence type="predicted"/>
<evidence type="ECO:0000313" key="3">
    <source>
        <dbReference type="EMBL" id="KAA1421416.1"/>
    </source>
</evidence>
<dbReference type="InterPro" id="IPR036182">
    <property type="entry name" value="PCuAC_sf"/>
</dbReference>
<dbReference type="EMBL" id="VUJV01000001">
    <property type="protein sequence ID" value="KAA1421416.1"/>
    <property type="molecule type" value="Genomic_DNA"/>
</dbReference>
<feature type="region of interest" description="Disordered" evidence="1">
    <location>
        <begin position="159"/>
        <end position="203"/>
    </location>
</feature>
<evidence type="ECO:0000256" key="1">
    <source>
        <dbReference type="SAM" id="MobiDB-lite"/>
    </source>
</evidence>
<feature type="signal peptide" evidence="2">
    <location>
        <begin position="1"/>
        <end position="26"/>
    </location>
</feature>
<name>A0A5B1LLT3_9ACTN</name>
<dbReference type="RefSeq" id="WP_149726877.1">
    <property type="nucleotide sequence ID" value="NZ_VUJV01000001.1"/>
</dbReference>
<sequence length="203" mass="20860">MHHRRSTATALAAVLLPLAATLTSCGFDAPTDRVNTIAAGVNNREGSVDVLGARVVAWADGQGRLIGALAYNDNDATKPATLTGVTGEGITAVVPQGIEVDPGKGLNLASDDVAPIAVEGDFAAGEVITVTLAFSTDETASVDTPVVKPCRQYSDILAPDFAAEAGEESEAPEAEESEAPAEESETDDTYLCDHPTVAVEGHE</sequence>
<reference evidence="3 4" key="1">
    <citation type="submission" date="2019-09" db="EMBL/GenBank/DDBJ databases">
        <title>Nocardioides panacisoli sp. nov., isolated from the soil of a ginseng field.</title>
        <authorList>
            <person name="Cho C."/>
        </authorList>
    </citation>
    <scope>NUCLEOTIDE SEQUENCE [LARGE SCALE GENOMIC DNA]</scope>
    <source>
        <strain evidence="3 4">BN130099</strain>
    </source>
</reference>
<dbReference type="Proteomes" id="UP000325003">
    <property type="component" value="Unassembled WGS sequence"/>
</dbReference>
<keyword evidence="4" id="KW-1185">Reference proteome</keyword>
<reference evidence="3 4" key="2">
    <citation type="submission" date="2019-09" db="EMBL/GenBank/DDBJ databases">
        <authorList>
            <person name="Jin C."/>
        </authorList>
    </citation>
    <scope>NUCLEOTIDE SEQUENCE [LARGE SCALE GENOMIC DNA]</scope>
    <source>
        <strain evidence="3 4">BN130099</strain>
    </source>
</reference>
<dbReference type="PROSITE" id="PS51257">
    <property type="entry name" value="PROKAR_LIPOPROTEIN"/>
    <property type="match status" value="1"/>
</dbReference>
<evidence type="ECO:0008006" key="5">
    <source>
        <dbReference type="Google" id="ProtNLM"/>
    </source>
</evidence>
<dbReference type="AlphaFoldDB" id="A0A5B1LLT3"/>
<organism evidence="3 4">
    <name type="scientific">Nocardioides humilatus</name>
    <dbReference type="NCBI Taxonomy" id="2607660"/>
    <lineage>
        <taxon>Bacteria</taxon>
        <taxon>Bacillati</taxon>
        <taxon>Actinomycetota</taxon>
        <taxon>Actinomycetes</taxon>
        <taxon>Propionibacteriales</taxon>
        <taxon>Nocardioidaceae</taxon>
        <taxon>Nocardioides</taxon>
    </lineage>
</organism>
<protein>
    <recommendedName>
        <fullName evidence="5">Copper chaperone PCu(A)C</fullName>
    </recommendedName>
</protein>
<accession>A0A5B1LLT3</accession>
<gene>
    <name evidence="3" type="ORF">F0U44_03730</name>
</gene>
<comment type="caution">
    <text evidence="3">The sequence shown here is derived from an EMBL/GenBank/DDBJ whole genome shotgun (WGS) entry which is preliminary data.</text>
</comment>
<evidence type="ECO:0000256" key="2">
    <source>
        <dbReference type="SAM" id="SignalP"/>
    </source>
</evidence>
<feature type="chain" id="PRO_5039370522" description="Copper chaperone PCu(A)C" evidence="2">
    <location>
        <begin position="27"/>
        <end position="203"/>
    </location>
</feature>
<dbReference type="SUPFAM" id="SSF110087">
    <property type="entry name" value="DR1885-like metal-binding protein"/>
    <property type="match status" value="1"/>
</dbReference>
<evidence type="ECO:0000313" key="4">
    <source>
        <dbReference type="Proteomes" id="UP000325003"/>
    </source>
</evidence>
<feature type="compositionally biased region" description="Acidic residues" evidence="1">
    <location>
        <begin position="165"/>
        <end position="190"/>
    </location>
</feature>
<keyword evidence="2" id="KW-0732">Signal</keyword>